<dbReference type="PANTHER" id="PTHR38459:SF1">
    <property type="entry name" value="PROPHAGE BACTOPRENOL-LINKED GLUCOSE TRANSLOCASE HOMOLOG"/>
    <property type="match status" value="1"/>
</dbReference>
<evidence type="ECO:0000313" key="8">
    <source>
        <dbReference type="EMBL" id="KEJ91953.1"/>
    </source>
</evidence>
<organism evidence="8 9">
    <name type="scientific">Synergistes jonesii</name>
    <dbReference type="NCBI Taxonomy" id="2754"/>
    <lineage>
        <taxon>Bacteria</taxon>
        <taxon>Thermotogati</taxon>
        <taxon>Synergistota</taxon>
        <taxon>Synergistia</taxon>
        <taxon>Synergistales</taxon>
        <taxon>Synergistaceae</taxon>
        <taxon>Synergistes</taxon>
    </lineage>
</organism>
<protein>
    <recommendedName>
        <fullName evidence="7">GtrA/DPMS transmembrane domain-containing protein</fullName>
    </recommendedName>
</protein>
<evidence type="ECO:0000256" key="4">
    <source>
        <dbReference type="ARBA" id="ARBA00022989"/>
    </source>
</evidence>
<dbReference type="InterPro" id="IPR051401">
    <property type="entry name" value="GtrA_CellWall_Glycosyl"/>
</dbReference>
<feature type="transmembrane region" description="Helical" evidence="6">
    <location>
        <begin position="12"/>
        <end position="33"/>
    </location>
</feature>
<dbReference type="AlphaFoldDB" id="A0A073INM0"/>
<dbReference type="InterPro" id="IPR007267">
    <property type="entry name" value="GtrA_DPMS_TM"/>
</dbReference>
<comment type="subcellular location">
    <subcellularLocation>
        <location evidence="1">Membrane</location>
        <topology evidence="1">Multi-pass membrane protein</topology>
    </subcellularLocation>
</comment>
<name>A0A073INM0_9BACT</name>
<keyword evidence="5 6" id="KW-0472">Membrane</keyword>
<dbReference type="GO" id="GO:0005886">
    <property type="term" value="C:plasma membrane"/>
    <property type="evidence" value="ECO:0007669"/>
    <property type="project" value="TreeGrafter"/>
</dbReference>
<keyword evidence="4 6" id="KW-1133">Transmembrane helix</keyword>
<accession>A0A073INM0</accession>
<dbReference type="eggNOG" id="COG2246">
    <property type="taxonomic scope" value="Bacteria"/>
</dbReference>
<evidence type="ECO:0000313" key="9">
    <source>
        <dbReference type="Proteomes" id="UP000027665"/>
    </source>
</evidence>
<feature type="transmembrane region" description="Helical" evidence="6">
    <location>
        <begin position="99"/>
        <end position="119"/>
    </location>
</feature>
<comment type="similarity">
    <text evidence="2">Belongs to the GtrA family.</text>
</comment>
<evidence type="ECO:0000256" key="3">
    <source>
        <dbReference type="ARBA" id="ARBA00022692"/>
    </source>
</evidence>
<evidence type="ECO:0000256" key="1">
    <source>
        <dbReference type="ARBA" id="ARBA00004141"/>
    </source>
</evidence>
<gene>
    <name evidence="8" type="ORF">EH55_06090</name>
</gene>
<dbReference type="PANTHER" id="PTHR38459">
    <property type="entry name" value="PROPHAGE BACTOPRENOL-LINKED GLUCOSE TRANSLOCASE HOMOLOG"/>
    <property type="match status" value="1"/>
</dbReference>
<dbReference type="Proteomes" id="UP000027665">
    <property type="component" value="Unassembled WGS sequence"/>
</dbReference>
<feature type="transmembrane region" description="Helical" evidence="6">
    <location>
        <begin position="72"/>
        <end position="93"/>
    </location>
</feature>
<evidence type="ECO:0000259" key="7">
    <source>
        <dbReference type="Pfam" id="PF04138"/>
    </source>
</evidence>
<sequence length="128" mass="14429">MFHILLNDQRIRFLIVGGINTVVGYGTFAALVFCGLHYIAAHVAATVVGTACSYILNKYFTFKQYKKSFAEACRFVLVYVASFFSGIVILYVMVSVMSLNAYFAGMLNLVFTTLISWFGHKYFSFHVD</sequence>
<dbReference type="EMBL" id="JMKI01000036">
    <property type="protein sequence ID" value="KEJ91953.1"/>
    <property type="molecule type" value="Genomic_DNA"/>
</dbReference>
<proteinExistence type="inferred from homology"/>
<reference evidence="8 9" key="1">
    <citation type="submission" date="2014-04" db="EMBL/GenBank/DDBJ databases">
        <title>Draft Genome Sequence of Synergistes jonesii.</title>
        <authorList>
            <person name="Coil D.A."/>
            <person name="Eisen J.A."/>
            <person name="Holland-Moritz H.E."/>
        </authorList>
    </citation>
    <scope>NUCLEOTIDE SEQUENCE [LARGE SCALE GENOMIC DNA]</scope>
    <source>
        <strain evidence="8 9">78-1</strain>
    </source>
</reference>
<feature type="transmembrane region" description="Helical" evidence="6">
    <location>
        <begin position="39"/>
        <end position="60"/>
    </location>
</feature>
<feature type="domain" description="GtrA/DPMS transmembrane" evidence="7">
    <location>
        <begin position="12"/>
        <end position="125"/>
    </location>
</feature>
<dbReference type="GO" id="GO:0000271">
    <property type="term" value="P:polysaccharide biosynthetic process"/>
    <property type="evidence" value="ECO:0007669"/>
    <property type="project" value="InterPro"/>
</dbReference>
<comment type="caution">
    <text evidence="8">The sequence shown here is derived from an EMBL/GenBank/DDBJ whole genome shotgun (WGS) entry which is preliminary data.</text>
</comment>
<evidence type="ECO:0000256" key="6">
    <source>
        <dbReference type="SAM" id="Phobius"/>
    </source>
</evidence>
<evidence type="ECO:0000256" key="5">
    <source>
        <dbReference type="ARBA" id="ARBA00023136"/>
    </source>
</evidence>
<dbReference type="Pfam" id="PF04138">
    <property type="entry name" value="GtrA_DPMS_TM"/>
    <property type="match status" value="1"/>
</dbReference>
<keyword evidence="3 6" id="KW-0812">Transmembrane</keyword>
<dbReference type="STRING" id="2754.EH55_06090"/>
<keyword evidence="9" id="KW-1185">Reference proteome</keyword>
<evidence type="ECO:0000256" key="2">
    <source>
        <dbReference type="ARBA" id="ARBA00009399"/>
    </source>
</evidence>